<evidence type="ECO:0000259" key="1">
    <source>
        <dbReference type="Pfam" id="PF12680"/>
    </source>
</evidence>
<name>A0ABT4J7H5_9RHOB</name>
<sequence length="106" mass="11599">MPLPDPIQTYFAAQPPQDGDAFATAFAPDAIVHDEGHIHCGREEIRTWWQASKEKYHHRAEPLEATEAAGRTVVRARVSGNFPGSPAVLSFTFGLAGDRIAELEIS</sequence>
<accession>A0ABT4J7H5</accession>
<dbReference type="InterPro" id="IPR037401">
    <property type="entry name" value="SnoaL-like"/>
</dbReference>
<dbReference type="InterPro" id="IPR032710">
    <property type="entry name" value="NTF2-like_dom_sf"/>
</dbReference>
<dbReference type="Pfam" id="PF12680">
    <property type="entry name" value="SnoaL_2"/>
    <property type="match status" value="1"/>
</dbReference>
<reference evidence="2" key="1">
    <citation type="submission" date="2022-12" db="EMBL/GenBank/DDBJ databases">
        <title>Paracoccus sp. EF6 isolated from a lake water.</title>
        <authorList>
            <person name="Liu H."/>
        </authorList>
    </citation>
    <scope>NUCLEOTIDE SEQUENCE</scope>
    <source>
        <strain evidence="2">EF6</strain>
    </source>
</reference>
<dbReference type="RefSeq" id="WP_268943138.1">
    <property type="nucleotide sequence ID" value="NZ_JAPTYD010000028.1"/>
</dbReference>
<feature type="domain" description="SnoaL-like" evidence="1">
    <location>
        <begin position="8"/>
        <end position="91"/>
    </location>
</feature>
<gene>
    <name evidence="2" type="ORF">OU682_15785</name>
</gene>
<protein>
    <submittedName>
        <fullName evidence="2">Nuclear transport factor 2 family protein</fullName>
    </submittedName>
</protein>
<keyword evidence="3" id="KW-1185">Reference proteome</keyword>
<proteinExistence type="predicted"/>
<evidence type="ECO:0000313" key="3">
    <source>
        <dbReference type="Proteomes" id="UP001149822"/>
    </source>
</evidence>
<dbReference type="SUPFAM" id="SSF54427">
    <property type="entry name" value="NTF2-like"/>
    <property type="match status" value="1"/>
</dbReference>
<dbReference type="EMBL" id="JAPTYD010000028">
    <property type="protein sequence ID" value="MCZ0963079.1"/>
    <property type="molecule type" value="Genomic_DNA"/>
</dbReference>
<evidence type="ECO:0000313" key="2">
    <source>
        <dbReference type="EMBL" id="MCZ0963079.1"/>
    </source>
</evidence>
<dbReference type="Gene3D" id="3.10.450.50">
    <property type="match status" value="1"/>
</dbReference>
<organism evidence="2 3">
    <name type="scientific">Paracoccus benzoatiresistens</name>
    <dbReference type="NCBI Taxonomy" id="2997341"/>
    <lineage>
        <taxon>Bacteria</taxon>
        <taxon>Pseudomonadati</taxon>
        <taxon>Pseudomonadota</taxon>
        <taxon>Alphaproteobacteria</taxon>
        <taxon>Rhodobacterales</taxon>
        <taxon>Paracoccaceae</taxon>
        <taxon>Paracoccus</taxon>
    </lineage>
</organism>
<comment type="caution">
    <text evidence="2">The sequence shown here is derived from an EMBL/GenBank/DDBJ whole genome shotgun (WGS) entry which is preliminary data.</text>
</comment>
<dbReference type="Proteomes" id="UP001149822">
    <property type="component" value="Unassembled WGS sequence"/>
</dbReference>